<sequence length="731" mass="80108">MSEQNNLRARGSLHPAPRRSQNVFQRIVSFMSSFPSRKYTPKFRTKSAPVFMIHDASQQDDEDLLPSKIEIPTMLDDPYPYDTNIYHSSPSVENKRPSSLILRGFCSQISLRTSRSGSSKNGDQPCSHTNHVYRHLTTDRRASTRNYAPTCSPLYTVTQAPSVVLDAQHEINTTARTNKEVSFGRLPALNTLTPSPSRSKPTCDAPIPESEGLNFEKIRARLSPGTSSTATRSTSPKIHHIHGLGRSQDHPYVHRKAANEYIAEEYAAGNSFQEPMVVPGSKTNKKMEGAARFAETVFYGSEFRVGSTDTRAPRSASGQASSTAGDWQRERERGMDPLRGSPTQHSVSIRLDNNSPVYVSQPLFCEEEDKGYMEVVRTGGRVTVDDNEKSVDVDLVMEAGDLRRLGRAVGAGTYRRGSTGYAAGSRYRERGFRNAAEEMRWEGVRRTVTTISLESLSSCSEETVGSSNLKDGSSGTPRLRGGAEIELEGLINEPRIGSERQIKGYLVKRFLLTCGGICWGKQTLTTLGTDTTSQAPTHLSRPISRLIIVRAPRRILNPQLNSLYTPTLRGGAGSSSGDNNGRHGSHSGSGTGSQRTDNSSSSTTTITSNTTSHSSSNTHTATTANDRDEERVLGMLYRLAGGTGKPVTRRQWACTKPKKRIGGLLGLVMYGDKVGTAYEWDGEKSGRERGESSKGGEQKGGEERRSKRESRRNDDGRSGDATNKQDAGRAR</sequence>
<feature type="compositionally biased region" description="Polar residues" evidence="1">
    <location>
        <begin position="224"/>
        <end position="236"/>
    </location>
</feature>
<feature type="compositionally biased region" description="Low complexity" evidence="1">
    <location>
        <begin position="586"/>
        <end position="624"/>
    </location>
</feature>
<evidence type="ECO:0000313" key="3">
    <source>
        <dbReference type="Proteomes" id="UP000800093"/>
    </source>
</evidence>
<keyword evidence="3" id="KW-1185">Reference proteome</keyword>
<evidence type="ECO:0000313" key="2">
    <source>
        <dbReference type="EMBL" id="KAF2258519.1"/>
    </source>
</evidence>
<name>A0A9P4JWL7_9PLEO</name>
<dbReference type="Proteomes" id="UP000800093">
    <property type="component" value="Unassembled WGS sequence"/>
</dbReference>
<reference evidence="3" key="1">
    <citation type="journal article" date="2020" name="Stud. Mycol.">
        <title>101 Dothideomycetes genomes: A test case for predicting lifestyles and emergence of pathogens.</title>
        <authorList>
            <person name="Haridas S."/>
            <person name="Albert R."/>
            <person name="Binder M."/>
            <person name="Bloem J."/>
            <person name="LaButti K."/>
            <person name="Salamov A."/>
            <person name="Andreopoulos B."/>
            <person name="Baker S."/>
            <person name="Barry K."/>
            <person name="Bills G."/>
            <person name="Bluhm B."/>
            <person name="Cannon C."/>
            <person name="Castanera R."/>
            <person name="Culley D."/>
            <person name="Daum C."/>
            <person name="Ezra D."/>
            <person name="Gonzalez J."/>
            <person name="Henrissat B."/>
            <person name="Kuo A."/>
            <person name="Liang C."/>
            <person name="Lipzen A."/>
            <person name="Lutzoni F."/>
            <person name="Magnuson J."/>
            <person name="Mondo S."/>
            <person name="Nolan M."/>
            <person name="Ohm R."/>
            <person name="Pangilinan J."/>
            <person name="Park H.-J."/>
            <person name="Ramirez L."/>
            <person name="Alfaro M."/>
            <person name="Sun H."/>
            <person name="Tritt A."/>
            <person name="Yoshinaga Y."/>
            <person name="Zwiers L.-H."/>
            <person name="Turgeon B."/>
            <person name="Goodwin S."/>
            <person name="Spatafora J."/>
            <person name="Crous P."/>
            <person name="Grigoriev I."/>
        </authorList>
    </citation>
    <scope>NUCLEOTIDE SEQUENCE [LARGE SCALE GENOMIC DNA]</scope>
    <source>
        <strain evidence="3">CBS 304.66</strain>
    </source>
</reference>
<feature type="compositionally biased region" description="Basic and acidic residues" evidence="1">
    <location>
        <begin position="681"/>
        <end position="718"/>
    </location>
</feature>
<feature type="compositionally biased region" description="Basic and acidic residues" evidence="1">
    <location>
        <begin position="327"/>
        <end position="336"/>
    </location>
</feature>
<organism evidence="2 3">
    <name type="scientific">Lojkania enalia</name>
    <dbReference type="NCBI Taxonomy" id="147567"/>
    <lineage>
        <taxon>Eukaryota</taxon>
        <taxon>Fungi</taxon>
        <taxon>Dikarya</taxon>
        <taxon>Ascomycota</taxon>
        <taxon>Pezizomycotina</taxon>
        <taxon>Dothideomycetes</taxon>
        <taxon>Pleosporomycetidae</taxon>
        <taxon>Pleosporales</taxon>
        <taxon>Pleosporales incertae sedis</taxon>
        <taxon>Lojkania</taxon>
    </lineage>
</organism>
<protein>
    <submittedName>
        <fullName evidence="2">Uncharacterized protein</fullName>
    </submittedName>
</protein>
<proteinExistence type="predicted"/>
<feature type="region of interest" description="Disordered" evidence="1">
    <location>
        <begin position="680"/>
        <end position="731"/>
    </location>
</feature>
<feature type="region of interest" description="Disordered" evidence="1">
    <location>
        <begin position="566"/>
        <end position="629"/>
    </location>
</feature>
<gene>
    <name evidence="2" type="ORF">CC78DRAFT_549061</name>
</gene>
<feature type="compositionally biased region" description="Polar residues" evidence="1">
    <location>
        <begin position="190"/>
        <end position="200"/>
    </location>
</feature>
<feature type="region of interest" description="Disordered" evidence="1">
    <location>
        <begin position="306"/>
        <end position="348"/>
    </location>
</feature>
<dbReference type="EMBL" id="ML986759">
    <property type="protein sequence ID" value="KAF2258519.1"/>
    <property type="molecule type" value="Genomic_DNA"/>
</dbReference>
<comment type="caution">
    <text evidence="2">The sequence shown here is derived from an EMBL/GenBank/DDBJ whole genome shotgun (WGS) entry which is preliminary data.</text>
</comment>
<evidence type="ECO:0000256" key="1">
    <source>
        <dbReference type="SAM" id="MobiDB-lite"/>
    </source>
</evidence>
<dbReference type="AlphaFoldDB" id="A0A9P4JWL7"/>
<dbReference type="OrthoDB" id="3801583at2759"/>
<feature type="region of interest" description="Disordered" evidence="1">
    <location>
        <begin position="223"/>
        <end position="247"/>
    </location>
</feature>
<feature type="region of interest" description="Disordered" evidence="1">
    <location>
        <begin position="186"/>
        <end position="211"/>
    </location>
</feature>
<feature type="compositionally biased region" description="Polar residues" evidence="1">
    <location>
        <begin position="316"/>
        <end position="325"/>
    </location>
</feature>
<accession>A0A9P4JWL7</accession>